<dbReference type="AlphaFoldDB" id="A0AAV0USK6"/>
<evidence type="ECO:0008006" key="4">
    <source>
        <dbReference type="Google" id="ProtNLM"/>
    </source>
</evidence>
<reference evidence="2" key="1">
    <citation type="submission" date="2022-12" db="EMBL/GenBank/DDBJ databases">
        <authorList>
            <person name="Webb A."/>
        </authorList>
    </citation>
    <scope>NUCLEOTIDE SEQUENCE</scope>
    <source>
        <strain evidence="2">Hp1</strain>
    </source>
</reference>
<keyword evidence="3" id="KW-1185">Reference proteome</keyword>
<dbReference type="Proteomes" id="UP001162031">
    <property type="component" value="Unassembled WGS sequence"/>
</dbReference>
<sequence length="582" mass="65212">MATHSYIRHAEHWFIVAGLLKWFVRLPLCALQPSALATPSASSGMKFSSIVEMSVCVVPLIIAGLASALEDRDGLRPVAHVNGFKTVKTDPRALFLVEQELEERAPFFGADKVDRLKSCVPVVEAALTRSSGSSRTAFRKLGYELKSLIREPHMAPPAKPSGGINVQHEGPVDPRFKGGKHKLVHDELDKTQGLTSKENDKFPWKRDNSLTRPTIQQTKKDSIDATSSQLLEHPQSVSSSTNKLNSERAREQDLRGAKPVVHFEVAEDAMGIDLELMYAKLNNDNKITQYDHAITEVLRKSSPAALFGEGDYQIACEKLKERLRQEIDLYKMALNEHGEEELQRIIHARKASEDKRDEGLGLENGQFASWFMMDKVAPVLASRKAQDADELVEHRNIAPVVMDDYEKFVIRTLKYCRGRHLPLPTDSEKFEVRLGSASFDAGDHKILCGELERGLRDDIFMYKNRLSLLGNVATQQAIQGFEVTRDGATLYSGMEGGQFAHWFIKRIDPQRARLHALSVSSSAKNNEDAENVMLKYRMFIDKQLVKIRGRHLPLAAEATCLLFSCLLEMTVTSVCAMSSKEI</sequence>
<protein>
    <recommendedName>
        <fullName evidence="4">RxLR effector candidate protein</fullName>
    </recommendedName>
</protein>
<feature type="compositionally biased region" description="Basic and acidic residues" evidence="1">
    <location>
        <begin position="245"/>
        <end position="255"/>
    </location>
</feature>
<evidence type="ECO:0000256" key="1">
    <source>
        <dbReference type="SAM" id="MobiDB-lite"/>
    </source>
</evidence>
<dbReference type="EMBL" id="CANTFL010001437">
    <property type="protein sequence ID" value="CAI5739886.1"/>
    <property type="molecule type" value="Genomic_DNA"/>
</dbReference>
<gene>
    <name evidence="2" type="ORF">HBR001_LOCUS7975</name>
</gene>
<proteinExistence type="predicted"/>
<feature type="compositionally biased region" description="Polar residues" evidence="1">
    <location>
        <begin position="224"/>
        <end position="244"/>
    </location>
</feature>
<evidence type="ECO:0000313" key="2">
    <source>
        <dbReference type="EMBL" id="CAI5739886.1"/>
    </source>
</evidence>
<feature type="region of interest" description="Disordered" evidence="1">
    <location>
        <begin position="186"/>
        <end position="255"/>
    </location>
</feature>
<evidence type="ECO:0000313" key="3">
    <source>
        <dbReference type="Proteomes" id="UP001162031"/>
    </source>
</evidence>
<organism evidence="2 3">
    <name type="scientific">Hyaloperonospora brassicae</name>
    <name type="common">Brassica downy mildew</name>
    <name type="synonym">Peronospora brassicae</name>
    <dbReference type="NCBI Taxonomy" id="162125"/>
    <lineage>
        <taxon>Eukaryota</taxon>
        <taxon>Sar</taxon>
        <taxon>Stramenopiles</taxon>
        <taxon>Oomycota</taxon>
        <taxon>Peronosporomycetes</taxon>
        <taxon>Peronosporales</taxon>
        <taxon>Peronosporaceae</taxon>
        <taxon>Hyaloperonospora</taxon>
    </lineage>
</organism>
<feature type="compositionally biased region" description="Basic and acidic residues" evidence="1">
    <location>
        <begin position="197"/>
        <end position="209"/>
    </location>
</feature>
<comment type="caution">
    <text evidence="2">The sequence shown here is derived from an EMBL/GenBank/DDBJ whole genome shotgun (WGS) entry which is preliminary data.</text>
</comment>
<name>A0AAV0USK6_HYABA</name>
<accession>A0AAV0USK6</accession>